<feature type="signal peptide" evidence="2">
    <location>
        <begin position="1"/>
        <end position="26"/>
    </location>
</feature>
<dbReference type="InterPro" id="IPR023833">
    <property type="entry name" value="Signal_pept_SipW-depend-type"/>
</dbReference>
<feature type="region of interest" description="Disordered" evidence="1">
    <location>
        <begin position="255"/>
        <end position="279"/>
    </location>
</feature>
<sequence>MNKKKALTTMAACGLVAALGVGGTMAYLTDSEQTTNTFTIGKVKIDVQEPGWDTTDKNNNNIPDKAEDVVPNQELAKNPLIENTGSNSAVVFLKVTVPTKYVTQVADDGTVSKDGRKSQEIFYFKDVADAQNQERNNFDANWQELVDEEVQDTGATASKDGVRTYVFGYKTKLLKGQKTSSLFDKIQMKNVIEDEILPDSANDIKVEGFAIQSEEILDKTGKDLTDELTTANLKTIYDIFIKQGTSYDAAHGTTTGHDYSGNEKDANTNNSKDVHGNNR</sequence>
<dbReference type="GeneID" id="79855267"/>
<dbReference type="InterPro" id="IPR022121">
    <property type="entry name" value="Peptidase_M73_camelysin"/>
</dbReference>
<evidence type="ECO:0000256" key="1">
    <source>
        <dbReference type="SAM" id="MobiDB-lite"/>
    </source>
</evidence>
<dbReference type="EMBL" id="JAKNFS010000002">
    <property type="protein sequence ID" value="MCG4764138.1"/>
    <property type="molecule type" value="Genomic_DNA"/>
</dbReference>
<dbReference type="RefSeq" id="WP_158568360.1">
    <property type="nucleotide sequence ID" value="NZ_JAKNFS010000002.1"/>
</dbReference>
<dbReference type="Pfam" id="PF12389">
    <property type="entry name" value="Peptidase_M73"/>
    <property type="match status" value="1"/>
</dbReference>
<comment type="caution">
    <text evidence="3">The sequence shown here is derived from an EMBL/GenBank/DDBJ whole genome shotgun (WGS) entry which is preliminary data.</text>
</comment>
<evidence type="ECO:0000313" key="3">
    <source>
        <dbReference type="EMBL" id="MCG4764138.1"/>
    </source>
</evidence>
<evidence type="ECO:0000313" key="4">
    <source>
        <dbReference type="Proteomes" id="UP001199915"/>
    </source>
</evidence>
<proteinExistence type="predicted"/>
<feature type="chain" id="PRO_5042096690" evidence="2">
    <location>
        <begin position="27"/>
        <end position="279"/>
    </location>
</feature>
<dbReference type="NCBIfam" id="TIGR04088">
    <property type="entry name" value="cognate_SipW"/>
    <property type="match status" value="1"/>
</dbReference>
<dbReference type="Proteomes" id="UP001199915">
    <property type="component" value="Unassembled WGS sequence"/>
</dbReference>
<name>A0AAE3EZL3_9FIRM</name>
<reference evidence="3" key="1">
    <citation type="submission" date="2022-01" db="EMBL/GenBank/DDBJ databases">
        <title>Collection of gut derived symbiotic bacterial strains cultured from healthy donors.</title>
        <authorList>
            <person name="Lin H."/>
            <person name="Kohout C."/>
            <person name="Waligurski E."/>
            <person name="Pamer E.G."/>
        </authorList>
    </citation>
    <scope>NUCLEOTIDE SEQUENCE</scope>
    <source>
        <strain evidence="3">DFI.5.49</strain>
    </source>
</reference>
<evidence type="ECO:0000256" key="2">
    <source>
        <dbReference type="SAM" id="SignalP"/>
    </source>
</evidence>
<accession>A0AAE3EZL3</accession>
<gene>
    <name evidence="3" type="ORF">L0N21_01170</name>
</gene>
<protein>
    <submittedName>
        <fullName evidence="3">SipW-dependent-type signal peptide-containing protein</fullName>
    </submittedName>
</protein>
<feature type="compositionally biased region" description="Basic and acidic residues" evidence="1">
    <location>
        <begin position="260"/>
        <end position="279"/>
    </location>
</feature>
<keyword evidence="2" id="KW-0732">Signal</keyword>
<organism evidence="3 4">
    <name type="scientific">Fusicatenibacter saccharivorans</name>
    <dbReference type="NCBI Taxonomy" id="1150298"/>
    <lineage>
        <taxon>Bacteria</taxon>
        <taxon>Bacillati</taxon>
        <taxon>Bacillota</taxon>
        <taxon>Clostridia</taxon>
        <taxon>Lachnospirales</taxon>
        <taxon>Lachnospiraceae</taxon>
        <taxon>Fusicatenibacter</taxon>
    </lineage>
</organism>
<dbReference type="AlphaFoldDB" id="A0AAE3EZL3"/>